<dbReference type="RefSeq" id="XP_002787900.1">
    <property type="nucleotide sequence ID" value="XM_002787854.1"/>
</dbReference>
<sequence>MVDHKQQEDTGFSLFSQPHPLVPLATFLVGQERLDEQDDVSEEFTVKEHLGHGDIAKDNGPPIFGLPDFAGQLRDVTNLVAMATATEGCHTPLAVHRIGSCLVLDSSPGPVETPNSDSFVTLCPAEQCSPRISPVLPTPFNDGGTPEELGLKATVKRTFLHFTDDEEEEEKTIKL</sequence>
<proteinExistence type="predicted"/>
<organism evidence="2">
    <name type="scientific">Perkinsus marinus (strain ATCC 50983 / TXsc)</name>
    <dbReference type="NCBI Taxonomy" id="423536"/>
    <lineage>
        <taxon>Eukaryota</taxon>
        <taxon>Sar</taxon>
        <taxon>Alveolata</taxon>
        <taxon>Perkinsozoa</taxon>
        <taxon>Perkinsea</taxon>
        <taxon>Perkinsida</taxon>
        <taxon>Perkinsidae</taxon>
        <taxon>Perkinsus</taxon>
    </lineage>
</organism>
<evidence type="ECO:0000313" key="1">
    <source>
        <dbReference type="EMBL" id="EER19696.1"/>
    </source>
</evidence>
<protein>
    <submittedName>
        <fullName evidence="1">Uncharacterized protein</fullName>
    </submittedName>
</protein>
<dbReference type="AlphaFoldDB" id="C5K811"/>
<reference evidence="1 2" key="1">
    <citation type="submission" date="2008-07" db="EMBL/GenBank/DDBJ databases">
        <authorList>
            <person name="El-Sayed N."/>
            <person name="Caler E."/>
            <person name="Inman J."/>
            <person name="Amedeo P."/>
            <person name="Hass B."/>
            <person name="Wortman J."/>
        </authorList>
    </citation>
    <scope>NUCLEOTIDE SEQUENCE [LARGE SCALE GENOMIC DNA]</scope>
    <source>
        <strain evidence="2">ATCC 50983 / TXsc</strain>
    </source>
</reference>
<dbReference type="GeneID" id="9057687"/>
<dbReference type="Proteomes" id="UP000007800">
    <property type="component" value="Unassembled WGS sequence"/>
</dbReference>
<evidence type="ECO:0000313" key="2">
    <source>
        <dbReference type="Proteomes" id="UP000007800"/>
    </source>
</evidence>
<accession>C5K811</accession>
<name>C5K811_PERM5</name>
<dbReference type="InParanoid" id="C5K811"/>
<gene>
    <name evidence="1" type="ORF">Pmar_PMAR012684</name>
</gene>
<keyword evidence="2" id="KW-1185">Reference proteome</keyword>
<dbReference type="EMBL" id="GG671079">
    <property type="protein sequence ID" value="EER19696.1"/>
    <property type="molecule type" value="Genomic_DNA"/>
</dbReference>